<dbReference type="EMBL" id="MNAD01000506">
    <property type="protein sequence ID" value="OJT12222.1"/>
    <property type="molecule type" value="Genomic_DNA"/>
</dbReference>
<comment type="caution">
    <text evidence="1">The sequence shown here is derived from an EMBL/GenBank/DDBJ whole genome shotgun (WGS) entry which is preliminary data.</text>
</comment>
<reference evidence="1 2" key="1">
    <citation type="submission" date="2016-10" db="EMBL/GenBank/DDBJ databases">
        <title>Genome sequence of the basidiomycete white-rot fungus Trametes pubescens.</title>
        <authorList>
            <person name="Makela M.R."/>
            <person name="Granchi Z."/>
            <person name="Peng M."/>
            <person name="De Vries R.P."/>
            <person name="Grigoriev I."/>
            <person name="Riley R."/>
            <person name="Hilden K."/>
        </authorList>
    </citation>
    <scope>NUCLEOTIDE SEQUENCE [LARGE SCALE GENOMIC DNA]</scope>
    <source>
        <strain evidence="1 2">FBCC735</strain>
    </source>
</reference>
<dbReference type="STRING" id="154538.A0A1M2VXH5"/>
<dbReference type="PANTHER" id="PTHR38797:SF4">
    <property type="entry name" value="NUCLEAR PORE COMPLEX PROTEIN NUP85"/>
    <property type="match status" value="1"/>
</dbReference>
<name>A0A1M2VXH5_TRAPU</name>
<keyword evidence="2" id="KW-1185">Reference proteome</keyword>
<evidence type="ECO:0000313" key="1">
    <source>
        <dbReference type="EMBL" id="OJT12222.1"/>
    </source>
</evidence>
<dbReference type="PANTHER" id="PTHR38797">
    <property type="entry name" value="NUCLEAR PORE COMPLEX PROTEIN NUP85-RELATED"/>
    <property type="match status" value="1"/>
</dbReference>
<sequence>MPVRQPLELVRQALHDKTLSPQTLAFKMVVQCRRAVQLATAESITRGYRKGVDTPSLEWYLGGLWYWFMEIAVEDSSRLDFFVDVLVALRARYNEDTEWIIWGKTFNWRDLGSQRPLGLVIAEIMHRDFREPPHDQGQWVDPPWDEKLGESILAGDPPPDTPEGRGWARSRARWLNHNIFCARLWALGMFSDPSLPMALINMHLEPLSLPEDGWRSRPSRPRNPHELNMEAAMTWLRIAGARMFVCRKTWDPNDNSKGTAITVSFGTWRGVCGYHPDRWAYWKGILQALVQGEKGEWRPNVMEAAKVSLLLLSASEVHG</sequence>
<gene>
    <name evidence="1" type="ORF">TRAPUB_11210</name>
</gene>
<dbReference type="OrthoDB" id="3350591at2759"/>
<dbReference type="Proteomes" id="UP000184267">
    <property type="component" value="Unassembled WGS sequence"/>
</dbReference>
<protein>
    <submittedName>
        <fullName evidence="1">Uncharacterized protein</fullName>
    </submittedName>
</protein>
<dbReference type="InterPro" id="IPR053204">
    <property type="entry name" value="Oxopyrrolidines_Biosynth-assoc"/>
</dbReference>
<proteinExistence type="predicted"/>
<dbReference type="Pfam" id="PF12311">
    <property type="entry name" value="DUF3632"/>
    <property type="match status" value="1"/>
</dbReference>
<dbReference type="InterPro" id="IPR022085">
    <property type="entry name" value="OpdG"/>
</dbReference>
<dbReference type="AlphaFoldDB" id="A0A1M2VXH5"/>
<organism evidence="1 2">
    <name type="scientific">Trametes pubescens</name>
    <name type="common">White-rot fungus</name>
    <dbReference type="NCBI Taxonomy" id="154538"/>
    <lineage>
        <taxon>Eukaryota</taxon>
        <taxon>Fungi</taxon>
        <taxon>Dikarya</taxon>
        <taxon>Basidiomycota</taxon>
        <taxon>Agaricomycotina</taxon>
        <taxon>Agaricomycetes</taxon>
        <taxon>Polyporales</taxon>
        <taxon>Polyporaceae</taxon>
        <taxon>Trametes</taxon>
    </lineage>
</organism>
<accession>A0A1M2VXH5</accession>
<evidence type="ECO:0000313" key="2">
    <source>
        <dbReference type="Proteomes" id="UP000184267"/>
    </source>
</evidence>